<dbReference type="PANTHER" id="PTHR47178">
    <property type="entry name" value="MONOOXYGENASE, FAD-BINDING"/>
    <property type="match status" value="1"/>
</dbReference>
<keyword evidence="4" id="KW-0503">Monooxygenase</keyword>
<feature type="domain" description="FAD-binding" evidence="5">
    <location>
        <begin position="140"/>
        <end position="359"/>
    </location>
</feature>
<accession>A0ABV9E5F4</accession>
<keyword evidence="1" id="KW-0285">Flavoprotein</keyword>
<evidence type="ECO:0000256" key="1">
    <source>
        <dbReference type="ARBA" id="ARBA00022630"/>
    </source>
</evidence>
<dbReference type="InterPro" id="IPR002938">
    <property type="entry name" value="FAD-bd"/>
</dbReference>
<dbReference type="RefSeq" id="WP_262842762.1">
    <property type="nucleotide sequence ID" value="NZ_JANZYP010000013.1"/>
</dbReference>
<evidence type="ECO:0000256" key="2">
    <source>
        <dbReference type="ARBA" id="ARBA00022827"/>
    </source>
</evidence>
<dbReference type="Proteomes" id="UP001595891">
    <property type="component" value="Unassembled WGS sequence"/>
</dbReference>
<dbReference type="EMBL" id="JBHSFN010000001">
    <property type="protein sequence ID" value="MFC4584747.1"/>
    <property type="molecule type" value="Genomic_DNA"/>
</dbReference>
<evidence type="ECO:0000313" key="6">
    <source>
        <dbReference type="EMBL" id="MFC4584747.1"/>
    </source>
</evidence>
<evidence type="ECO:0000259" key="5">
    <source>
        <dbReference type="Pfam" id="PF01494"/>
    </source>
</evidence>
<evidence type="ECO:0000256" key="3">
    <source>
        <dbReference type="ARBA" id="ARBA00023002"/>
    </source>
</evidence>
<sequence length="376" mass="39818">MPRAIIVGGGLAGPCLAHGLRRAGFEVALHERDDGLARAQGYRIRIGPEGTRALYECLPPHLYSLAVDTAGVPGSGVTVLTGSLGVIKRVVVNDPAAPTTPDSGISVDRLTLRQILLAELGDAVRFGSEFTRFDVLSGGRVRAHFDGGASEEADLLVGGDGPSSRVRRQLLPDARVVTTGTWAVFGRTPLTPEVAEITPAAALDGFSTVISPDGRFMPLAGHRYRKDPNSLASGLSFPDTRDYLMWVFGVNDDVSRLDPAALLDTVEGRIADWHPDLRGIVRRSDPDTVRAVPMRTAEPVAPWPSGPVTLIGDAIHCMIPAGIGAAVALRDAALLSAELGAALRAGAPLVNAVARYEREMLTYGFEAVAASQRPRF</sequence>
<keyword evidence="7" id="KW-1185">Reference proteome</keyword>
<name>A0ABV9E5F4_9ACTN</name>
<organism evidence="6 7">
    <name type="scientific">Sphaerisporangium corydalis</name>
    <dbReference type="NCBI Taxonomy" id="1441875"/>
    <lineage>
        <taxon>Bacteria</taxon>
        <taxon>Bacillati</taxon>
        <taxon>Actinomycetota</taxon>
        <taxon>Actinomycetes</taxon>
        <taxon>Streptosporangiales</taxon>
        <taxon>Streptosporangiaceae</taxon>
        <taxon>Sphaerisporangium</taxon>
    </lineage>
</organism>
<gene>
    <name evidence="6" type="ORF">ACFO8L_01585</name>
</gene>
<dbReference type="InterPro" id="IPR036188">
    <property type="entry name" value="FAD/NAD-bd_sf"/>
</dbReference>
<dbReference type="SUPFAM" id="SSF51905">
    <property type="entry name" value="FAD/NAD(P)-binding domain"/>
    <property type="match status" value="1"/>
</dbReference>
<dbReference type="Gene3D" id="3.50.50.60">
    <property type="entry name" value="FAD/NAD(P)-binding domain"/>
    <property type="match status" value="1"/>
</dbReference>
<evidence type="ECO:0000256" key="4">
    <source>
        <dbReference type="ARBA" id="ARBA00023033"/>
    </source>
</evidence>
<dbReference type="PRINTS" id="PR00420">
    <property type="entry name" value="RNGMNOXGNASE"/>
</dbReference>
<dbReference type="PANTHER" id="PTHR47178:SF5">
    <property type="entry name" value="FAD-BINDING DOMAIN-CONTAINING PROTEIN"/>
    <property type="match status" value="1"/>
</dbReference>
<proteinExistence type="predicted"/>
<keyword evidence="2" id="KW-0274">FAD</keyword>
<evidence type="ECO:0000313" key="7">
    <source>
        <dbReference type="Proteomes" id="UP001595891"/>
    </source>
</evidence>
<reference evidence="7" key="1">
    <citation type="journal article" date="2019" name="Int. J. Syst. Evol. Microbiol.">
        <title>The Global Catalogue of Microorganisms (GCM) 10K type strain sequencing project: providing services to taxonomists for standard genome sequencing and annotation.</title>
        <authorList>
            <consortium name="The Broad Institute Genomics Platform"/>
            <consortium name="The Broad Institute Genome Sequencing Center for Infectious Disease"/>
            <person name="Wu L."/>
            <person name="Ma J."/>
        </authorList>
    </citation>
    <scope>NUCLEOTIDE SEQUENCE [LARGE SCALE GENOMIC DNA]</scope>
    <source>
        <strain evidence="7">CCUG 49560</strain>
    </source>
</reference>
<keyword evidence="3" id="KW-0560">Oxidoreductase</keyword>
<comment type="caution">
    <text evidence="6">The sequence shown here is derived from an EMBL/GenBank/DDBJ whole genome shotgun (WGS) entry which is preliminary data.</text>
</comment>
<dbReference type="Pfam" id="PF13450">
    <property type="entry name" value="NAD_binding_8"/>
    <property type="match status" value="1"/>
</dbReference>
<dbReference type="Pfam" id="PF01494">
    <property type="entry name" value="FAD_binding_3"/>
    <property type="match status" value="1"/>
</dbReference>
<protein>
    <submittedName>
        <fullName evidence="6">FAD-dependent oxidoreductase</fullName>
    </submittedName>
</protein>